<dbReference type="EMBL" id="QQBC01000003">
    <property type="protein sequence ID" value="RDI67080.1"/>
    <property type="molecule type" value="Genomic_DNA"/>
</dbReference>
<dbReference type="PANTHER" id="PTHR43329">
    <property type="entry name" value="EPOXIDE HYDROLASE"/>
    <property type="match status" value="1"/>
</dbReference>
<dbReference type="STRING" id="1210086.GCA_001613105_04659"/>
<dbReference type="SUPFAM" id="SSF53474">
    <property type="entry name" value="alpha/beta-Hydrolases"/>
    <property type="match status" value="1"/>
</dbReference>
<sequence>MWSPMVTSFEVEMSTGIALHRVTANGIDMNVAVAGAGSAILLLHGFPHTWQVWRGVLDRLASTHRVIAPDLRGLGATTRPESGYDAGNLAADAIAVLDALGETRADVVGFDLGAAPAFLTARQHPDRVRRLVLMEAILGRLPGAEDFLRDGPPWWFGFHAVPGLAESVLIGHEDSYIDWFLTAGTRGRGVPAQLRAAFVAAYTGRDALRAAFAHYRALPESARQIENATTATRLRMPTLAVGAHPVGDALARQLRSRTDDLTEVVIPDCGHIVPIDGLPALLPLLTDFLTPR</sequence>
<keyword evidence="1" id="KW-0378">Hydrolase</keyword>
<protein>
    <submittedName>
        <fullName evidence="3">Pimeloyl-ACP methyl ester carboxylesterase</fullName>
    </submittedName>
</protein>
<dbReference type="PRINTS" id="PR00412">
    <property type="entry name" value="EPOXHYDRLASE"/>
</dbReference>
<feature type="domain" description="AB hydrolase-1" evidence="2">
    <location>
        <begin position="39"/>
        <end position="277"/>
    </location>
</feature>
<keyword evidence="4" id="KW-1185">Reference proteome</keyword>
<comment type="caution">
    <text evidence="3">The sequence shown here is derived from an EMBL/GenBank/DDBJ whole genome shotgun (WGS) entry which is preliminary data.</text>
</comment>
<evidence type="ECO:0000313" key="4">
    <source>
        <dbReference type="Proteomes" id="UP000254869"/>
    </source>
</evidence>
<reference evidence="3 4" key="1">
    <citation type="submission" date="2018-07" db="EMBL/GenBank/DDBJ databases">
        <title>Genomic Encyclopedia of Type Strains, Phase IV (KMG-IV): sequencing the most valuable type-strain genomes for metagenomic binning, comparative biology and taxonomic classification.</title>
        <authorList>
            <person name="Goeker M."/>
        </authorList>
    </citation>
    <scope>NUCLEOTIDE SEQUENCE [LARGE SCALE GENOMIC DNA]</scope>
    <source>
        <strain evidence="3 4">DSM 44290</strain>
    </source>
</reference>
<gene>
    <name evidence="3" type="ORF">DFR76_103151</name>
</gene>
<dbReference type="InterPro" id="IPR029058">
    <property type="entry name" value="AB_hydrolase_fold"/>
</dbReference>
<dbReference type="GO" id="GO:0016787">
    <property type="term" value="F:hydrolase activity"/>
    <property type="evidence" value="ECO:0007669"/>
    <property type="project" value="UniProtKB-KW"/>
</dbReference>
<organism evidence="3 4">
    <name type="scientific">Nocardia pseudobrasiliensis</name>
    <dbReference type="NCBI Taxonomy" id="45979"/>
    <lineage>
        <taxon>Bacteria</taxon>
        <taxon>Bacillati</taxon>
        <taxon>Actinomycetota</taxon>
        <taxon>Actinomycetes</taxon>
        <taxon>Mycobacteriales</taxon>
        <taxon>Nocardiaceae</taxon>
        <taxon>Nocardia</taxon>
    </lineage>
</organism>
<dbReference type="Proteomes" id="UP000254869">
    <property type="component" value="Unassembled WGS sequence"/>
</dbReference>
<dbReference type="PRINTS" id="PR00111">
    <property type="entry name" value="ABHYDROLASE"/>
</dbReference>
<evidence type="ECO:0000256" key="1">
    <source>
        <dbReference type="ARBA" id="ARBA00022801"/>
    </source>
</evidence>
<dbReference type="Gene3D" id="3.40.50.1820">
    <property type="entry name" value="alpha/beta hydrolase"/>
    <property type="match status" value="1"/>
</dbReference>
<dbReference type="InterPro" id="IPR000639">
    <property type="entry name" value="Epox_hydrolase-like"/>
</dbReference>
<name>A0A370I8Y7_9NOCA</name>
<dbReference type="InterPro" id="IPR000073">
    <property type="entry name" value="AB_hydrolase_1"/>
</dbReference>
<dbReference type="Pfam" id="PF00561">
    <property type="entry name" value="Abhydrolase_1"/>
    <property type="match status" value="1"/>
</dbReference>
<evidence type="ECO:0000259" key="2">
    <source>
        <dbReference type="Pfam" id="PF00561"/>
    </source>
</evidence>
<dbReference type="AlphaFoldDB" id="A0A370I8Y7"/>
<proteinExistence type="predicted"/>
<evidence type="ECO:0000313" key="3">
    <source>
        <dbReference type="EMBL" id="RDI67080.1"/>
    </source>
</evidence>
<accession>A0A370I8Y7</accession>